<keyword evidence="1" id="KW-1133">Transmembrane helix</keyword>
<evidence type="ECO:0000313" key="3">
    <source>
        <dbReference type="Proteomes" id="UP001596417"/>
    </source>
</evidence>
<proteinExistence type="predicted"/>
<dbReference type="GeneID" id="76200525"/>
<keyword evidence="1" id="KW-0472">Membrane</keyword>
<dbReference type="EMBL" id="JBHTAX010000001">
    <property type="protein sequence ID" value="MFC7190861.1"/>
    <property type="molecule type" value="Genomic_DNA"/>
</dbReference>
<reference evidence="2 3" key="1">
    <citation type="journal article" date="2019" name="Int. J. Syst. Evol. Microbiol.">
        <title>The Global Catalogue of Microorganisms (GCM) 10K type strain sequencing project: providing services to taxonomists for standard genome sequencing and annotation.</title>
        <authorList>
            <consortium name="The Broad Institute Genomics Platform"/>
            <consortium name="The Broad Institute Genome Sequencing Center for Infectious Disease"/>
            <person name="Wu L."/>
            <person name="Ma J."/>
        </authorList>
    </citation>
    <scope>NUCLEOTIDE SEQUENCE [LARGE SCALE GENOMIC DNA]</scope>
    <source>
        <strain evidence="2 3">RDMS1</strain>
    </source>
</reference>
<accession>A0ABD5YUG0</accession>
<dbReference type="RefSeq" id="WP_264555902.1">
    <property type="nucleotide sequence ID" value="NZ_CP109979.1"/>
</dbReference>
<keyword evidence="1" id="KW-0812">Transmembrane</keyword>
<keyword evidence="3" id="KW-1185">Reference proteome</keyword>
<sequence>MNRLFLASGVIAALFGVIVIADPSVLARIGISFPSVLVVVIGGIAIIESVRAGYSRFTRSITNPNVPDPECRSVASVLGTELDTQLTDVTRRTRAGGVRDRKRIRERLTETAIEILVRYDGDSPERARERLQDGSWTTDPVAAAFFASVDAFHLPLTDRLRMTVIREAAFSQQARRAITALADRTEPGRTVSNER</sequence>
<comment type="caution">
    <text evidence="2">The sequence shown here is derived from an EMBL/GenBank/DDBJ whole genome shotgun (WGS) entry which is preliminary data.</text>
</comment>
<name>A0ABD5YUG0_9EURY</name>
<protein>
    <submittedName>
        <fullName evidence="2">Uncharacterized protein</fullName>
    </submittedName>
</protein>
<evidence type="ECO:0000256" key="1">
    <source>
        <dbReference type="SAM" id="Phobius"/>
    </source>
</evidence>
<organism evidence="2 3">
    <name type="scientific">Halocatena marina</name>
    <dbReference type="NCBI Taxonomy" id="2934937"/>
    <lineage>
        <taxon>Archaea</taxon>
        <taxon>Methanobacteriati</taxon>
        <taxon>Methanobacteriota</taxon>
        <taxon>Stenosarchaea group</taxon>
        <taxon>Halobacteria</taxon>
        <taxon>Halobacteriales</taxon>
        <taxon>Natronomonadaceae</taxon>
        <taxon>Halocatena</taxon>
    </lineage>
</organism>
<evidence type="ECO:0000313" key="2">
    <source>
        <dbReference type="EMBL" id="MFC7190861.1"/>
    </source>
</evidence>
<dbReference type="Pfam" id="PF23933">
    <property type="entry name" value="DUF7269"/>
    <property type="match status" value="1"/>
</dbReference>
<feature type="transmembrane region" description="Helical" evidence="1">
    <location>
        <begin position="31"/>
        <end position="50"/>
    </location>
</feature>
<dbReference type="Proteomes" id="UP001596417">
    <property type="component" value="Unassembled WGS sequence"/>
</dbReference>
<dbReference type="InterPro" id="IPR055693">
    <property type="entry name" value="DUF7269"/>
</dbReference>
<gene>
    <name evidence="2" type="ORF">ACFQL7_14165</name>
</gene>
<dbReference type="AlphaFoldDB" id="A0ABD5YUG0"/>